<feature type="transmembrane region" description="Helical" evidence="1">
    <location>
        <begin position="84"/>
        <end position="107"/>
    </location>
</feature>
<feature type="transmembrane region" description="Helical" evidence="1">
    <location>
        <begin position="31"/>
        <end position="54"/>
    </location>
</feature>
<name>A0A1J1LTF6_9CYAN</name>
<evidence type="ECO:0000256" key="1">
    <source>
        <dbReference type="SAM" id="Phobius"/>
    </source>
</evidence>
<keyword evidence="1" id="KW-0472">Membrane</keyword>
<dbReference type="EMBL" id="CZDF01000174">
    <property type="protein sequence ID" value="CUR35494.1"/>
    <property type="molecule type" value="Genomic_DNA"/>
</dbReference>
<gene>
    <name evidence="2" type="ORF">PL9214670120</name>
</gene>
<accession>A0A1J1LTF6</accession>
<dbReference type="Proteomes" id="UP000184315">
    <property type="component" value="Unassembled WGS sequence"/>
</dbReference>
<evidence type="ECO:0000313" key="2">
    <source>
        <dbReference type="EMBL" id="CUR35494.1"/>
    </source>
</evidence>
<keyword evidence="1" id="KW-1133">Transmembrane helix</keyword>
<proteinExistence type="predicted"/>
<dbReference type="OrthoDB" id="516892at2"/>
<keyword evidence="3" id="KW-1185">Reference proteome</keyword>
<keyword evidence="1" id="KW-0812">Transmembrane</keyword>
<reference evidence="3" key="1">
    <citation type="submission" date="2015-10" db="EMBL/GenBank/DDBJ databases">
        <authorList>
            <person name="Regsiter A."/>
            <person name="william w."/>
        </authorList>
    </citation>
    <scope>NUCLEOTIDE SEQUENCE [LARGE SCALE GENOMIC DNA]</scope>
</reference>
<sequence length="108" mass="11728">MIRFFLPLIILLSPTLFILWGAIVRVGLTWSLLLIPVGGIVGFVLMAIAGACFYDFMIKLEDRETGPPESGAIGAATGRAIVSFIWMILLGWIGSGLGAWLVTGYWVK</sequence>
<organism evidence="2 3">
    <name type="scientific">Planktothrix tepida PCC 9214</name>
    <dbReference type="NCBI Taxonomy" id="671072"/>
    <lineage>
        <taxon>Bacteria</taxon>
        <taxon>Bacillati</taxon>
        <taxon>Cyanobacteriota</taxon>
        <taxon>Cyanophyceae</taxon>
        <taxon>Oscillatoriophycideae</taxon>
        <taxon>Oscillatoriales</taxon>
        <taxon>Microcoleaceae</taxon>
        <taxon>Planktothrix</taxon>
    </lineage>
</organism>
<evidence type="ECO:0000313" key="3">
    <source>
        <dbReference type="Proteomes" id="UP000184315"/>
    </source>
</evidence>
<dbReference type="STRING" id="671072.PL9214670120"/>
<protein>
    <submittedName>
        <fullName evidence="2">Uncharacterized protein</fullName>
    </submittedName>
</protein>
<dbReference type="AlphaFoldDB" id="A0A1J1LTF6"/>